<evidence type="ECO:0000256" key="14">
    <source>
        <dbReference type="ARBA" id="ARBA00045077"/>
    </source>
</evidence>
<dbReference type="PANTHER" id="PTHR33353:SF34">
    <property type="entry name" value="ENDO-BETA-1,4-GLUCANASE D"/>
    <property type="match status" value="1"/>
</dbReference>
<keyword evidence="12" id="KW-0624">Polysaccharide degradation</keyword>
<gene>
    <name evidence="17" type="ORF">B0H64DRAFT_394767</name>
</gene>
<keyword evidence="8" id="KW-0186">Copper</keyword>
<evidence type="ECO:0000256" key="6">
    <source>
        <dbReference type="ARBA" id="ARBA00023001"/>
    </source>
</evidence>
<keyword evidence="9" id="KW-0503">Monooxygenase</keyword>
<proteinExistence type="inferred from homology"/>
<evidence type="ECO:0000256" key="7">
    <source>
        <dbReference type="ARBA" id="ARBA00023002"/>
    </source>
</evidence>
<keyword evidence="6" id="KW-0136">Cellulose degradation</keyword>
<keyword evidence="3" id="KW-0964">Secreted</keyword>
<dbReference type="GO" id="GO:0016787">
    <property type="term" value="F:hydrolase activity"/>
    <property type="evidence" value="ECO:0007669"/>
    <property type="project" value="UniProtKB-KW"/>
</dbReference>
<accession>A0AAE0HEZ8</accession>
<sequence length="243" mass="24487">MVVSPRSAALSAIAFAAAVNAHGHVQTVVAEGVTYTGGIPSGAPADAVGWAAANQDNGFVEPNSFGTADIACHKSATPPSNSVSVKAGSTITLQWNTWPESHKGPVIDYIASCGGDCSSASAGSLSFAKIAEKGLNSGNNPGDWASDDLIANGNAWTVTIPSGLAPGGYVLRHEIIALHSGGQPNGAQAYPQCINIEVTEGGSSTPSGTPATSLYTATDPGIAFNLYEAFDSYPIPGPAVWSA</sequence>
<dbReference type="Pfam" id="PF03443">
    <property type="entry name" value="AA9"/>
    <property type="match status" value="1"/>
</dbReference>
<feature type="domain" description="Auxiliary Activity family 9 catalytic" evidence="16">
    <location>
        <begin position="22"/>
        <end position="230"/>
    </location>
</feature>
<keyword evidence="7" id="KW-0560">Oxidoreductase</keyword>
<reference evidence="17" key="2">
    <citation type="submission" date="2023-06" db="EMBL/GenBank/DDBJ databases">
        <authorList>
            <consortium name="Lawrence Berkeley National Laboratory"/>
            <person name="Haridas S."/>
            <person name="Hensen N."/>
            <person name="Bonometti L."/>
            <person name="Westerberg I."/>
            <person name="Brannstrom I.O."/>
            <person name="Guillou S."/>
            <person name="Cros-Aarteil S."/>
            <person name="Calhoun S."/>
            <person name="Kuo A."/>
            <person name="Mondo S."/>
            <person name="Pangilinan J."/>
            <person name="Riley R."/>
            <person name="Labutti K."/>
            <person name="Andreopoulos B."/>
            <person name="Lipzen A."/>
            <person name="Chen C."/>
            <person name="Yanf M."/>
            <person name="Daum C."/>
            <person name="Ng V."/>
            <person name="Clum A."/>
            <person name="Steindorff A."/>
            <person name="Ohm R."/>
            <person name="Martin F."/>
            <person name="Silar P."/>
            <person name="Natvig D."/>
            <person name="Lalanne C."/>
            <person name="Gautier V."/>
            <person name="Ament-Velasquez S.L."/>
            <person name="Kruys A."/>
            <person name="Hutchinson M.I."/>
            <person name="Powell A.J."/>
            <person name="Barry K."/>
            <person name="Miller A.N."/>
            <person name="Grigoriev I.V."/>
            <person name="Debuchy R."/>
            <person name="Gladieux P."/>
            <person name="Thoren M.H."/>
            <person name="Johannesson H."/>
        </authorList>
    </citation>
    <scope>NUCLEOTIDE SEQUENCE</scope>
    <source>
        <strain evidence="17">CBS 168.71</strain>
    </source>
</reference>
<evidence type="ECO:0000256" key="1">
    <source>
        <dbReference type="ARBA" id="ARBA00001973"/>
    </source>
</evidence>
<name>A0AAE0HEZ8_9PEZI</name>
<evidence type="ECO:0000313" key="17">
    <source>
        <dbReference type="EMBL" id="KAK3295283.1"/>
    </source>
</evidence>
<dbReference type="GeneID" id="87840661"/>
<evidence type="ECO:0000256" key="8">
    <source>
        <dbReference type="ARBA" id="ARBA00023008"/>
    </source>
</evidence>
<dbReference type="RefSeq" id="XP_062658797.1">
    <property type="nucleotide sequence ID" value="XM_062803713.1"/>
</dbReference>
<keyword evidence="18" id="KW-1185">Reference proteome</keyword>
<dbReference type="Gene3D" id="2.70.50.70">
    <property type="match status" value="1"/>
</dbReference>
<dbReference type="GO" id="GO:0005576">
    <property type="term" value="C:extracellular region"/>
    <property type="evidence" value="ECO:0007669"/>
    <property type="project" value="UniProtKB-SubCell"/>
</dbReference>
<evidence type="ECO:0000256" key="4">
    <source>
        <dbReference type="ARBA" id="ARBA00022723"/>
    </source>
</evidence>
<comment type="similarity">
    <text evidence="13">Belongs to the polysaccharide monooxygenase AA9 family.</text>
</comment>
<keyword evidence="11" id="KW-0119">Carbohydrate metabolism</keyword>
<evidence type="ECO:0000256" key="9">
    <source>
        <dbReference type="ARBA" id="ARBA00023033"/>
    </source>
</evidence>
<evidence type="ECO:0000256" key="3">
    <source>
        <dbReference type="ARBA" id="ARBA00022525"/>
    </source>
</evidence>
<dbReference type="GO" id="GO:0046872">
    <property type="term" value="F:metal ion binding"/>
    <property type="evidence" value="ECO:0007669"/>
    <property type="project" value="UniProtKB-KW"/>
</dbReference>
<comment type="caution">
    <text evidence="17">The sequence shown here is derived from an EMBL/GenBank/DDBJ whole genome shotgun (WGS) entry which is preliminary data.</text>
</comment>
<evidence type="ECO:0000256" key="15">
    <source>
        <dbReference type="ARBA" id="ARBA00047174"/>
    </source>
</evidence>
<evidence type="ECO:0000256" key="2">
    <source>
        <dbReference type="ARBA" id="ARBA00004613"/>
    </source>
</evidence>
<evidence type="ECO:0000256" key="5">
    <source>
        <dbReference type="ARBA" id="ARBA00022729"/>
    </source>
</evidence>
<dbReference type="AlphaFoldDB" id="A0AAE0HEZ8"/>
<reference evidence="17" key="1">
    <citation type="journal article" date="2023" name="Mol. Phylogenet. Evol.">
        <title>Genome-scale phylogeny and comparative genomics of the fungal order Sordariales.</title>
        <authorList>
            <person name="Hensen N."/>
            <person name="Bonometti L."/>
            <person name="Westerberg I."/>
            <person name="Brannstrom I.O."/>
            <person name="Guillou S."/>
            <person name="Cros-Aarteil S."/>
            <person name="Calhoun S."/>
            <person name="Haridas S."/>
            <person name="Kuo A."/>
            <person name="Mondo S."/>
            <person name="Pangilinan J."/>
            <person name="Riley R."/>
            <person name="LaButti K."/>
            <person name="Andreopoulos B."/>
            <person name="Lipzen A."/>
            <person name="Chen C."/>
            <person name="Yan M."/>
            <person name="Daum C."/>
            <person name="Ng V."/>
            <person name="Clum A."/>
            <person name="Steindorff A."/>
            <person name="Ohm R.A."/>
            <person name="Martin F."/>
            <person name="Silar P."/>
            <person name="Natvig D.O."/>
            <person name="Lalanne C."/>
            <person name="Gautier V."/>
            <person name="Ament-Velasquez S.L."/>
            <person name="Kruys A."/>
            <person name="Hutchinson M.I."/>
            <person name="Powell A.J."/>
            <person name="Barry K."/>
            <person name="Miller A.N."/>
            <person name="Grigoriev I.V."/>
            <person name="Debuchy R."/>
            <person name="Gladieux P."/>
            <person name="Hiltunen Thoren M."/>
            <person name="Johannesson H."/>
        </authorList>
    </citation>
    <scope>NUCLEOTIDE SEQUENCE</scope>
    <source>
        <strain evidence="17">CBS 168.71</strain>
    </source>
</reference>
<comment type="subcellular location">
    <subcellularLocation>
        <location evidence="2">Secreted</location>
    </subcellularLocation>
</comment>
<evidence type="ECO:0000256" key="12">
    <source>
        <dbReference type="ARBA" id="ARBA00023326"/>
    </source>
</evidence>
<dbReference type="CDD" id="cd21175">
    <property type="entry name" value="LPMO_AA9"/>
    <property type="match status" value="1"/>
</dbReference>
<dbReference type="EC" id="1.14.99.56" evidence="15"/>
<dbReference type="EMBL" id="JAUEPN010000004">
    <property type="protein sequence ID" value="KAK3295283.1"/>
    <property type="molecule type" value="Genomic_DNA"/>
</dbReference>
<evidence type="ECO:0000259" key="16">
    <source>
        <dbReference type="Pfam" id="PF03443"/>
    </source>
</evidence>
<evidence type="ECO:0000256" key="10">
    <source>
        <dbReference type="ARBA" id="ARBA00023157"/>
    </source>
</evidence>
<dbReference type="GO" id="GO:0030245">
    <property type="term" value="P:cellulose catabolic process"/>
    <property type="evidence" value="ECO:0007669"/>
    <property type="project" value="UniProtKB-KW"/>
</dbReference>
<dbReference type="InterPro" id="IPR049892">
    <property type="entry name" value="AA9"/>
</dbReference>
<evidence type="ECO:0000313" key="18">
    <source>
        <dbReference type="Proteomes" id="UP001278766"/>
    </source>
</evidence>
<dbReference type="PANTHER" id="PTHR33353">
    <property type="entry name" value="PUTATIVE (AFU_ORTHOLOGUE AFUA_1G12560)-RELATED"/>
    <property type="match status" value="1"/>
</dbReference>
<dbReference type="Proteomes" id="UP001278766">
    <property type="component" value="Unassembled WGS sequence"/>
</dbReference>
<keyword evidence="4" id="KW-0479">Metal-binding</keyword>
<dbReference type="InterPro" id="IPR005103">
    <property type="entry name" value="AA9_LPMO"/>
</dbReference>
<organism evidence="17 18">
    <name type="scientific">Chaetomium fimeti</name>
    <dbReference type="NCBI Taxonomy" id="1854472"/>
    <lineage>
        <taxon>Eukaryota</taxon>
        <taxon>Fungi</taxon>
        <taxon>Dikarya</taxon>
        <taxon>Ascomycota</taxon>
        <taxon>Pezizomycotina</taxon>
        <taxon>Sordariomycetes</taxon>
        <taxon>Sordariomycetidae</taxon>
        <taxon>Sordariales</taxon>
        <taxon>Chaetomiaceae</taxon>
        <taxon>Chaetomium</taxon>
    </lineage>
</organism>
<protein>
    <recommendedName>
        <fullName evidence="15">lytic cellulose monooxygenase (C4-dehydrogenating)</fullName>
        <ecNumber evidence="15">1.14.99.56</ecNumber>
    </recommendedName>
</protein>
<keyword evidence="17" id="KW-0378">Hydrolase</keyword>
<comment type="cofactor">
    <cofactor evidence="1">
        <name>Cu(2+)</name>
        <dbReference type="ChEBI" id="CHEBI:29036"/>
    </cofactor>
</comment>
<comment type="catalytic activity">
    <reaction evidence="14">
        <text>[(1-&gt;4)-beta-D-glucosyl]n+m + reduced acceptor + O2 = 4-dehydro-beta-D-glucosyl-[(1-&gt;4)-beta-D-glucosyl]n-1 + [(1-&gt;4)-beta-D-glucosyl]m + acceptor + H2O.</text>
        <dbReference type="EC" id="1.14.99.56"/>
    </reaction>
</comment>
<dbReference type="GO" id="GO:0004497">
    <property type="term" value="F:monooxygenase activity"/>
    <property type="evidence" value="ECO:0007669"/>
    <property type="project" value="UniProtKB-KW"/>
</dbReference>
<keyword evidence="5" id="KW-0732">Signal</keyword>
<evidence type="ECO:0000256" key="11">
    <source>
        <dbReference type="ARBA" id="ARBA00023277"/>
    </source>
</evidence>
<keyword evidence="10" id="KW-1015">Disulfide bond</keyword>
<evidence type="ECO:0000256" key="13">
    <source>
        <dbReference type="ARBA" id="ARBA00044502"/>
    </source>
</evidence>